<sequence length="83" mass="9880">MNPAFLNDIDSRMRKDWTSFVEVWQQTKDQWRDAKCRQFEQEDLQPLPGVMSQTSAAIAEFRDFASRVSQELRDEESENDFFV</sequence>
<accession>A0A517LVK0</accession>
<evidence type="ECO:0000313" key="1">
    <source>
        <dbReference type="EMBL" id="QDS86653.1"/>
    </source>
</evidence>
<gene>
    <name evidence="1" type="ORF">EC9_08260</name>
</gene>
<dbReference type="OrthoDB" id="280891at2"/>
<dbReference type="AlphaFoldDB" id="A0A517LVK0"/>
<name>A0A517LVK0_9BACT</name>
<dbReference type="KEGG" id="ruv:EC9_08260"/>
<protein>
    <submittedName>
        <fullName evidence="1">Uncharacterized protein</fullName>
    </submittedName>
</protein>
<organism evidence="1 2">
    <name type="scientific">Rosistilla ulvae</name>
    <dbReference type="NCBI Taxonomy" id="1930277"/>
    <lineage>
        <taxon>Bacteria</taxon>
        <taxon>Pseudomonadati</taxon>
        <taxon>Planctomycetota</taxon>
        <taxon>Planctomycetia</taxon>
        <taxon>Pirellulales</taxon>
        <taxon>Pirellulaceae</taxon>
        <taxon>Rosistilla</taxon>
    </lineage>
</organism>
<dbReference type="RefSeq" id="WP_145342540.1">
    <property type="nucleotide sequence ID" value="NZ_CP036261.1"/>
</dbReference>
<dbReference type="EMBL" id="CP036261">
    <property type="protein sequence ID" value="QDS86653.1"/>
    <property type="molecule type" value="Genomic_DNA"/>
</dbReference>
<dbReference type="Proteomes" id="UP000319557">
    <property type="component" value="Chromosome"/>
</dbReference>
<proteinExistence type="predicted"/>
<reference evidence="1 2" key="1">
    <citation type="submission" date="2019-02" db="EMBL/GenBank/DDBJ databases">
        <title>Deep-cultivation of Planctomycetes and their phenomic and genomic characterization uncovers novel biology.</title>
        <authorList>
            <person name="Wiegand S."/>
            <person name="Jogler M."/>
            <person name="Boedeker C."/>
            <person name="Pinto D."/>
            <person name="Vollmers J."/>
            <person name="Rivas-Marin E."/>
            <person name="Kohn T."/>
            <person name="Peeters S.H."/>
            <person name="Heuer A."/>
            <person name="Rast P."/>
            <person name="Oberbeckmann S."/>
            <person name="Bunk B."/>
            <person name="Jeske O."/>
            <person name="Meyerdierks A."/>
            <person name="Storesund J.E."/>
            <person name="Kallscheuer N."/>
            <person name="Luecker S."/>
            <person name="Lage O.M."/>
            <person name="Pohl T."/>
            <person name="Merkel B.J."/>
            <person name="Hornburger P."/>
            <person name="Mueller R.-W."/>
            <person name="Bruemmer F."/>
            <person name="Labrenz M."/>
            <person name="Spormann A.M."/>
            <person name="Op den Camp H."/>
            <person name="Overmann J."/>
            <person name="Amann R."/>
            <person name="Jetten M.S.M."/>
            <person name="Mascher T."/>
            <person name="Medema M.H."/>
            <person name="Devos D.P."/>
            <person name="Kaster A.-K."/>
            <person name="Ovreas L."/>
            <person name="Rohde M."/>
            <person name="Galperin M.Y."/>
            <person name="Jogler C."/>
        </authorList>
    </citation>
    <scope>NUCLEOTIDE SEQUENCE [LARGE SCALE GENOMIC DNA]</scope>
    <source>
        <strain evidence="1 2">EC9</strain>
    </source>
</reference>
<evidence type="ECO:0000313" key="2">
    <source>
        <dbReference type="Proteomes" id="UP000319557"/>
    </source>
</evidence>
<keyword evidence="2" id="KW-1185">Reference proteome</keyword>